<protein>
    <submittedName>
        <fullName evidence="1">Uncharacterized protein</fullName>
    </submittedName>
</protein>
<dbReference type="AlphaFoldDB" id="A0A4U8ULZ2"/>
<accession>A0A4U8ULZ2</accession>
<proteinExistence type="predicted"/>
<reference evidence="1 2" key="1">
    <citation type="journal article" date="2015" name="Genome Biol.">
        <title>Comparative genomics of Steinernema reveals deeply conserved gene regulatory networks.</title>
        <authorList>
            <person name="Dillman A.R."/>
            <person name="Macchietto M."/>
            <person name="Porter C.F."/>
            <person name="Rogers A."/>
            <person name="Williams B."/>
            <person name="Antoshechkin I."/>
            <person name="Lee M.M."/>
            <person name="Goodwin Z."/>
            <person name="Lu X."/>
            <person name="Lewis E.E."/>
            <person name="Goodrich-Blair H."/>
            <person name="Stock S.P."/>
            <person name="Adams B.J."/>
            <person name="Sternberg P.W."/>
            <person name="Mortazavi A."/>
        </authorList>
    </citation>
    <scope>NUCLEOTIDE SEQUENCE [LARGE SCALE GENOMIC DNA]</scope>
    <source>
        <strain evidence="1 2">ALL</strain>
    </source>
</reference>
<comment type="caution">
    <text evidence="1">The sequence shown here is derived from an EMBL/GenBank/DDBJ whole genome shotgun (WGS) entry which is preliminary data.</text>
</comment>
<evidence type="ECO:0000313" key="2">
    <source>
        <dbReference type="Proteomes" id="UP000298663"/>
    </source>
</evidence>
<evidence type="ECO:0000313" key="1">
    <source>
        <dbReference type="EMBL" id="TMS33811.1"/>
    </source>
</evidence>
<organism evidence="1 2">
    <name type="scientific">Steinernema carpocapsae</name>
    <name type="common">Entomopathogenic nematode</name>
    <dbReference type="NCBI Taxonomy" id="34508"/>
    <lineage>
        <taxon>Eukaryota</taxon>
        <taxon>Metazoa</taxon>
        <taxon>Ecdysozoa</taxon>
        <taxon>Nematoda</taxon>
        <taxon>Chromadorea</taxon>
        <taxon>Rhabditida</taxon>
        <taxon>Tylenchina</taxon>
        <taxon>Panagrolaimomorpha</taxon>
        <taxon>Strongyloidoidea</taxon>
        <taxon>Steinernematidae</taxon>
        <taxon>Steinernema</taxon>
    </lineage>
</organism>
<dbReference type="EMBL" id="CM016762">
    <property type="protein sequence ID" value="TMS33811.1"/>
    <property type="molecule type" value="Genomic_DNA"/>
</dbReference>
<gene>
    <name evidence="1" type="ORF">L596_001504</name>
</gene>
<name>A0A4U8ULZ2_STECR</name>
<reference evidence="1 2" key="2">
    <citation type="journal article" date="2019" name="G3 (Bethesda)">
        <title>Hybrid Assembly of the Genome of the Entomopathogenic Nematode Steinernema carpocapsae Identifies the X-Chromosome.</title>
        <authorList>
            <person name="Serra L."/>
            <person name="Macchietto M."/>
            <person name="Macias-Munoz A."/>
            <person name="McGill C.J."/>
            <person name="Rodriguez I.M."/>
            <person name="Rodriguez B."/>
            <person name="Murad R."/>
            <person name="Mortazavi A."/>
        </authorList>
    </citation>
    <scope>NUCLEOTIDE SEQUENCE [LARGE SCALE GENOMIC DNA]</scope>
    <source>
        <strain evidence="1 2">ALL</strain>
    </source>
</reference>
<keyword evidence="2" id="KW-1185">Reference proteome</keyword>
<sequence>MRRVSLKRLHFGAVYCNSFFGTPCKSIHFIQKSALILWPTEQLSTPVLNLFTDCRGALRLSRLMFMVLHEGNML</sequence>
<dbReference type="Proteomes" id="UP000298663">
    <property type="component" value="Chromosome X"/>
</dbReference>
<dbReference type="EMBL" id="AZBU02000001">
    <property type="protein sequence ID" value="TMS33811.1"/>
    <property type="molecule type" value="Genomic_DNA"/>
</dbReference>